<name>A0ABD5PTZ3_9EURY</name>
<dbReference type="AlphaFoldDB" id="A0ABD5PTZ3"/>
<keyword evidence="1" id="KW-0812">Transmembrane</keyword>
<keyword evidence="3" id="KW-1185">Reference proteome</keyword>
<organism evidence="2 3">
    <name type="scientific">Halosolutus amylolyticus</name>
    <dbReference type="NCBI Taxonomy" id="2932267"/>
    <lineage>
        <taxon>Archaea</taxon>
        <taxon>Methanobacteriati</taxon>
        <taxon>Methanobacteriota</taxon>
        <taxon>Stenosarchaea group</taxon>
        <taxon>Halobacteria</taxon>
        <taxon>Halobacteriales</taxon>
        <taxon>Natrialbaceae</taxon>
        <taxon>Halosolutus</taxon>
    </lineage>
</organism>
<dbReference type="EMBL" id="JBHSFA010000009">
    <property type="protein sequence ID" value="MFC4543774.1"/>
    <property type="molecule type" value="Genomic_DNA"/>
</dbReference>
<evidence type="ECO:0000313" key="2">
    <source>
        <dbReference type="EMBL" id="MFC4543774.1"/>
    </source>
</evidence>
<feature type="transmembrane region" description="Helical" evidence="1">
    <location>
        <begin position="95"/>
        <end position="115"/>
    </location>
</feature>
<sequence length="243" mass="25030">MPTTADTATRSTPNTSARIRAGGIWLAIGSVLLVVGFALHPPPAPDPAEFVATIADAPTRWVTAHAVTAIGLSAFAIGGLIVLTTGSRLTRTWWVTTAWAVLIVSALLVTTAAVVEATVITDAAIAGETTTFETWSAFAEAHSAVFLAFLLAIAVIAGNEARSGPRTTPTWASWIGAVAAIAAFAGMVLVFGVGIALGGLVWIGATIVMGLWTAWFGIGLARSEADDWTASEEPRTGSPEPVH</sequence>
<keyword evidence="1" id="KW-0472">Membrane</keyword>
<feature type="transmembrane region" description="Helical" evidence="1">
    <location>
        <begin position="171"/>
        <end position="195"/>
    </location>
</feature>
<evidence type="ECO:0000256" key="1">
    <source>
        <dbReference type="SAM" id="Phobius"/>
    </source>
</evidence>
<feature type="transmembrane region" description="Helical" evidence="1">
    <location>
        <begin position="61"/>
        <end position="83"/>
    </location>
</feature>
<dbReference type="Proteomes" id="UP001595898">
    <property type="component" value="Unassembled WGS sequence"/>
</dbReference>
<keyword evidence="1" id="KW-1133">Transmembrane helix</keyword>
<gene>
    <name evidence="2" type="ORF">ACFO5R_17745</name>
</gene>
<dbReference type="RefSeq" id="WP_250138457.1">
    <property type="nucleotide sequence ID" value="NZ_JALIQP010000001.1"/>
</dbReference>
<feature type="transmembrane region" description="Helical" evidence="1">
    <location>
        <begin position="21"/>
        <end position="41"/>
    </location>
</feature>
<reference evidence="2 3" key="1">
    <citation type="journal article" date="2019" name="Int. J. Syst. Evol. Microbiol.">
        <title>The Global Catalogue of Microorganisms (GCM) 10K type strain sequencing project: providing services to taxonomists for standard genome sequencing and annotation.</title>
        <authorList>
            <consortium name="The Broad Institute Genomics Platform"/>
            <consortium name="The Broad Institute Genome Sequencing Center for Infectious Disease"/>
            <person name="Wu L."/>
            <person name="Ma J."/>
        </authorList>
    </citation>
    <scope>NUCLEOTIDE SEQUENCE [LARGE SCALE GENOMIC DNA]</scope>
    <source>
        <strain evidence="2 3">WLHS5</strain>
    </source>
</reference>
<evidence type="ECO:0000313" key="3">
    <source>
        <dbReference type="Proteomes" id="UP001595898"/>
    </source>
</evidence>
<comment type="caution">
    <text evidence="2">The sequence shown here is derived from an EMBL/GenBank/DDBJ whole genome shotgun (WGS) entry which is preliminary data.</text>
</comment>
<accession>A0ABD5PTZ3</accession>
<proteinExistence type="predicted"/>
<protein>
    <recommendedName>
        <fullName evidence="4">DUF998 domain-containing protein</fullName>
    </recommendedName>
</protein>
<feature type="transmembrane region" description="Helical" evidence="1">
    <location>
        <begin position="201"/>
        <end position="221"/>
    </location>
</feature>
<feature type="transmembrane region" description="Helical" evidence="1">
    <location>
        <begin position="135"/>
        <end position="159"/>
    </location>
</feature>
<evidence type="ECO:0008006" key="4">
    <source>
        <dbReference type="Google" id="ProtNLM"/>
    </source>
</evidence>